<feature type="compositionally biased region" description="Low complexity" evidence="1">
    <location>
        <begin position="82"/>
        <end position="92"/>
    </location>
</feature>
<protein>
    <submittedName>
        <fullName evidence="2">Uncharacterized protein</fullName>
    </submittedName>
</protein>
<gene>
    <name evidence="2" type="ORF">Esi_0047_0055</name>
</gene>
<dbReference type="OrthoDB" id="10321273at2759"/>
<reference evidence="2 3" key="1">
    <citation type="journal article" date="2010" name="Nature">
        <title>The Ectocarpus genome and the independent evolution of multicellularity in brown algae.</title>
        <authorList>
            <person name="Cock J.M."/>
            <person name="Sterck L."/>
            <person name="Rouze P."/>
            <person name="Scornet D."/>
            <person name="Allen A.E."/>
            <person name="Amoutzias G."/>
            <person name="Anthouard V."/>
            <person name="Artiguenave F."/>
            <person name="Aury J.M."/>
            <person name="Badger J.H."/>
            <person name="Beszteri B."/>
            <person name="Billiau K."/>
            <person name="Bonnet E."/>
            <person name="Bothwell J.H."/>
            <person name="Bowler C."/>
            <person name="Boyen C."/>
            <person name="Brownlee C."/>
            <person name="Carrano C.J."/>
            <person name="Charrier B."/>
            <person name="Cho G.Y."/>
            <person name="Coelho S.M."/>
            <person name="Collen J."/>
            <person name="Corre E."/>
            <person name="Da Silva C."/>
            <person name="Delage L."/>
            <person name="Delaroque N."/>
            <person name="Dittami S.M."/>
            <person name="Doulbeau S."/>
            <person name="Elias M."/>
            <person name="Farnham G."/>
            <person name="Gachon C.M."/>
            <person name="Gschloessl B."/>
            <person name="Heesch S."/>
            <person name="Jabbari K."/>
            <person name="Jubin C."/>
            <person name="Kawai H."/>
            <person name="Kimura K."/>
            <person name="Kloareg B."/>
            <person name="Kupper F.C."/>
            <person name="Lang D."/>
            <person name="Le Bail A."/>
            <person name="Leblanc C."/>
            <person name="Lerouge P."/>
            <person name="Lohr M."/>
            <person name="Lopez P.J."/>
            <person name="Martens C."/>
            <person name="Maumus F."/>
            <person name="Michel G."/>
            <person name="Miranda-Saavedra D."/>
            <person name="Morales J."/>
            <person name="Moreau H."/>
            <person name="Motomura T."/>
            <person name="Nagasato C."/>
            <person name="Napoli C.A."/>
            <person name="Nelson D.R."/>
            <person name="Nyvall-Collen P."/>
            <person name="Peters A.F."/>
            <person name="Pommier C."/>
            <person name="Potin P."/>
            <person name="Poulain J."/>
            <person name="Quesneville H."/>
            <person name="Read B."/>
            <person name="Rensing S.A."/>
            <person name="Ritter A."/>
            <person name="Rousvoal S."/>
            <person name="Samanta M."/>
            <person name="Samson G."/>
            <person name="Schroeder D.C."/>
            <person name="Segurens B."/>
            <person name="Strittmatter M."/>
            <person name="Tonon T."/>
            <person name="Tregear J.W."/>
            <person name="Valentin K."/>
            <person name="von Dassow P."/>
            <person name="Yamagishi T."/>
            <person name="Van de Peer Y."/>
            <person name="Wincker P."/>
        </authorList>
    </citation>
    <scope>NUCLEOTIDE SEQUENCE [LARGE SCALE GENOMIC DNA]</scope>
    <source>
        <strain evidence="3">Ec32 / CCAP1310/4</strain>
    </source>
</reference>
<dbReference type="Proteomes" id="UP000002630">
    <property type="component" value="Linkage Group LG19"/>
</dbReference>
<evidence type="ECO:0000256" key="1">
    <source>
        <dbReference type="SAM" id="MobiDB-lite"/>
    </source>
</evidence>
<feature type="compositionally biased region" description="Low complexity" evidence="1">
    <location>
        <begin position="42"/>
        <end position="53"/>
    </location>
</feature>
<proteinExistence type="predicted"/>
<feature type="region of interest" description="Disordered" evidence="1">
    <location>
        <begin position="306"/>
        <end position="337"/>
    </location>
</feature>
<keyword evidence="3" id="KW-1185">Reference proteome</keyword>
<feature type="region of interest" description="Disordered" evidence="1">
    <location>
        <begin position="190"/>
        <end position="249"/>
    </location>
</feature>
<dbReference type="EMBL" id="FN648674">
    <property type="protein sequence ID" value="CBJ48760.1"/>
    <property type="molecule type" value="Genomic_DNA"/>
</dbReference>
<accession>D7G283</accession>
<feature type="compositionally biased region" description="Polar residues" evidence="1">
    <location>
        <begin position="71"/>
        <end position="81"/>
    </location>
</feature>
<dbReference type="InParanoid" id="D7G283"/>
<feature type="region of interest" description="Disordered" evidence="1">
    <location>
        <begin position="30"/>
        <end position="92"/>
    </location>
</feature>
<feature type="compositionally biased region" description="Basic and acidic residues" evidence="1">
    <location>
        <begin position="319"/>
        <end position="334"/>
    </location>
</feature>
<name>D7G283_ECTSI</name>
<sequence>MFRDPTEPGSGTRRFSSAVYSSRLAGATRTFRDPIISHGLETAGTAGGRSSTGRRGGSRSDMDRMIPEGASDSSPATTAGGNQTSTANSSSRRASLFEWLVAKKGTGGGGEFSQYMSAVECGSDEQQDAVHNEEQDFGRGFSDYESSMDMNSLRRQAAVVEVLAEEGATTTIPSIDNISSDPPLTAEALEHHTRTHSSGKSNRSEGSASAALNGNDTKHILAASAGRSLPRPRSTSKSSHTGSDDEAGDAVLPEFHQSHDEAQEELTIDEPTTPAAVDINDIYADDVTGGESRRVTFLSGTMGLTVDISDPMQPQPSDEFDREHRQQHTKHDDYDQWPASPCSGVILDTSPRYGTLQAFRKEMASRGINAQMFHTGWKGSFLPPRDIRLFMTDSRKASVLYWRYKTGPFGRGAAAGANQGLGAEDRRVIPLSSLANIGPAELYRQGPPSSRRNLLSWLSIPSSLRRASEDAPVGYGKIQKDKDLDSVDKGTAGLVEAVPVLALSYWVEGEPRWVGDQPKRLLVRPDSLDSFQRLSHGLRLCCLHFHNYSCPQDLEDIR</sequence>
<dbReference type="EMBL" id="FN649744">
    <property type="protein sequence ID" value="CBJ48760.1"/>
    <property type="molecule type" value="Genomic_DNA"/>
</dbReference>
<organism evidence="2 3">
    <name type="scientific">Ectocarpus siliculosus</name>
    <name type="common">Brown alga</name>
    <name type="synonym">Conferva siliculosa</name>
    <dbReference type="NCBI Taxonomy" id="2880"/>
    <lineage>
        <taxon>Eukaryota</taxon>
        <taxon>Sar</taxon>
        <taxon>Stramenopiles</taxon>
        <taxon>Ochrophyta</taxon>
        <taxon>PX clade</taxon>
        <taxon>Phaeophyceae</taxon>
        <taxon>Ectocarpales</taxon>
        <taxon>Ectocarpaceae</taxon>
        <taxon>Ectocarpus</taxon>
    </lineage>
</organism>
<evidence type="ECO:0000313" key="3">
    <source>
        <dbReference type="Proteomes" id="UP000002630"/>
    </source>
</evidence>
<dbReference type="AlphaFoldDB" id="D7G283"/>
<evidence type="ECO:0000313" key="2">
    <source>
        <dbReference type="EMBL" id="CBJ48760.1"/>
    </source>
</evidence>
<feature type="compositionally biased region" description="Polar residues" evidence="1">
    <location>
        <begin position="196"/>
        <end position="215"/>
    </location>
</feature>